<gene>
    <name evidence="12" type="ORF">TGDOM2_207910</name>
</gene>
<evidence type="ECO:0000256" key="9">
    <source>
        <dbReference type="RuleBase" id="RU365028"/>
    </source>
</evidence>
<feature type="transmembrane region" description="Helical" evidence="9">
    <location>
        <begin position="155"/>
        <end position="174"/>
    </location>
</feature>
<dbReference type="VEuPathDB" id="ToxoDB:TGDOM2_207910"/>
<evidence type="ECO:0000256" key="6">
    <source>
        <dbReference type="ARBA" id="ARBA00022989"/>
    </source>
</evidence>
<keyword evidence="5 9" id="KW-0106">Calcium</keyword>
<evidence type="ECO:0000313" key="13">
    <source>
        <dbReference type="Proteomes" id="UP000028837"/>
    </source>
</evidence>
<keyword evidence="4 9" id="KW-0812">Transmembrane</keyword>
<dbReference type="PANTHER" id="PTHR31503">
    <property type="entry name" value="VACUOLAR CALCIUM ION TRANSPORTER"/>
    <property type="match status" value="1"/>
</dbReference>
<feature type="transmembrane region" description="Helical" evidence="9">
    <location>
        <begin position="293"/>
        <end position="310"/>
    </location>
</feature>
<organism evidence="12 13">
    <name type="scientific">Toxoplasma gondii GAB2-2007-GAL-DOM2</name>
    <dbReference type="NCBI Taxonomy" id="1130820"/>
    <lineage>
        <taxon>Eukaryota</taxon>
        <taxon>Sar</taxon>
        <taxon>Alveolata</taxon>
        <taxon>Apicomplexa</taxon>
        <taxon>Conoidasida</taxon>
        <taxon>Coccidia</taxon>
        <taxon>Eucoccidiorida</taxon>
        <taxon>Eimeriorina</taxon>
        <taxon>Sarcocystidae</taxon>
        <taxon>Toxoplasma</taxon>
    </lineage>
</organism>
<evidence type="ECO:0000256" key="5">
    <source>
        <dbReference type="ARBA" id="ARBA00022837"/>
    </source>
</evidence>
<evidence type="ECO:0000256" key="2">
    <source>
        <dbReference type="ARBA" id="ARBA00022448"/>
    </source>
</evidence>
<feature type="transmembrane region" description="Helical" evidence="9">
    <location>
        <begin position="398"/>
        <end position="425"/>
    </location>
</feature>
<feature type="transmembrane region" description="Helical" evidence="9">
    <location>
        <begin position="220"/>
        <end position="241"/>
    </location>
</feature>
<dbReference type="AlphaFoldDB" id="A0A086JSG2"/>
<evidence type="ECO:0000313" key="12">
    <source>
        <dbReference type="EMBL" id="KFG35080.1"/>
    </source>
</evidence>
<feature type="transmembrane region" description="Helical" evidence="9">
    <location>
        <begin position="253"/>
        <end position="273"/>
    </location>
</feature>
<keyword evidence="3 9" id="KW-0109">Calcium transport</keyword>
<keyword evidence="7 9" id="KW-0406">Ion transport</keyword>
<dbReference type="Pfam" id="PF01699">
    <property type="entry name" value="Na_Ca_ex"/>
    <property type="match status" value="2"/>
</dbReference>
<dbReference type="GO" id="GO:0005774">
    <property type="term" value="C:vacuolar membrane"/>
    <property type="evidence" value="ECO:0007669"/>
    <property type="project" value="UniProtKB-ARBA"/>
</dbReference>
<sequence>MVMGRVRATSYVRRTLSQPVHKPRVSSVILPHPPQASVGSAGPGGTGSRGISVQLDDAVCHLTTGAGAPSRQLHLGLLSEGWNSLGGGDGRGSFLPSSADSRVIDEEAEDPNEEYRFTLKEDLQRIWSMLACRLNVLLFFVPLSFWSVVGSGSPLFVFICNFLALIPLASLLGNATEELALHTGEIIGGLLNATFGNAVEMIMSVQALRVGLLSVVQGTMLGSILSNLLLVLGMSFFAGGIRYHVQKFNEKGATCSVTLLLLSCMSIVIPTVAASGNDHANPTYDIIKISRTIAVLIGVTYCLFLFFQLYTHLNLFRDDEEGEEGWPSMSWEAATVMLFIVTLLIAVHSEYLVGSIHDVVTNYGLPESFIGVILLPIVGNAAEHLTAVTVAMKNKVDLAMGVAVGSSAQIALFVFPFTVCAGWVLDQPLTLAVQPMNALVLLMAVLVAMAIVQDGESNWLEGVMLMAAYLMIAIVFWYTDPNSSSGHSGPSVGKDTGVPGA</sequence>
<dbReference type="EMBL" id="AHZU02001195">
    <property type="protein sequence ID" value="KFG35080.1"/>
    <property type="molecule type" value="Genomic_DNA"/>
</dbReference>
<proteinExistence type="inferred from homology"/>
<feature type="transmembrane region" description="Helical" evidence="9">
    <location>
        <begin position="331"/>
        <end position="349"/>
    </location>
</feature>
<feature type="transmembrane region" description="Helical" evidence="9">
    <location>
        <begin position="369"/>
        <end position="391"/>
    </location>
</feature>
<evidence type="ECO:0000256" key="4">
    <source>
        <dbReference type="ARBA" id="ARBA00022692"/>
    </source>
</evidence>
<evidence type="ECO:0000256" key="8">
    <source>
        <dbReference type="ARBA" id="ARBA00023136"/>
    </source>
</evidence>
<evidence type="ECO:0000256" key="10">
    <source>
        <dbReference type="SAM" id="MobiDB-lite"/>
    </source>
</evidence>
<dbReference type="InterPro" id="IPR004837">
    <property type="entry name" value="NaCa_Exmemb"/>
</dbReference>
<comment type="subcellular location">
    <subcellularLocation>
        <location evidence="1">Endomembrane system</location>
        <topology evidence="1">Multi-pass membrane protein</topology>
    </subcellularLocation>
</comment>
<dbReference type="PANTHER" id="PTHR31503:SF22">
    <property type="entry name" value="VACUOLAR CALCIUM ION TRANSPORTER"/>
    <property type="match status" value="1"/>
</dbReference>
<keyword evidence="8 9" id="KW-0472">Membrane</keyword>
<keyword evidence="6 9" id="KW-1133">Transmembrane helix</keyword>
<dbReference type="GO" id="GO:0006874">
    <property type="term" value="P:intracellular calcium ion homeostasis"/>
    <property type="evidence" value="ECO:0007669"/>
    <property type="project" value="TreeGrafter"/>
</dbReference>
<dbReference type="Gene3D" id="1.20.1420.30">
    <property type="entry name" value="NCX, central ion-binding region"/>
    <property type="match status" value="1"/>
</dbReference>
<accession>A0A086JSG2</accession>
<comment type="caution">
    <text evidence="12">The sequence shown here is derived from an EMBL/GenBank/DDBJ whole genome shotgun (WGS) entry which is preliminary data.</text>
</comment>
<dbReference type="OrthoDB" id="1699231at2759"/>
<dbReference type="NCBIfam" id="TIGR00378">
    <property type="entry name" value="cax"/>
    <property type="match status" value="1"/>
</dbReference>
<dbReference type="InterPro" id="IPR004713">
    <property type="entry name" value="CaH_exchang"/>
</dbReference>
<feature type="transmembrane region" description="Helical" evidence="9">
    <location>
        <begin position="186"/>
        <end position="208"/>
    </location>
</feature>
<dbReference type="InterPro" id="IPR004798">
    <property type="entry name" value="CAX-like"/>
</dbReference>
<keyword evidence="2 9" id="KW-0813">Transport</keyword>
<dbReference type="InterPro" id="IPR044880">
    <property type="entry name" value="NCX_ion-bd_dom_sf"/>
</dbReference>
<dbReference type="GO" id="GO:0015369">
    <property type="term" value="F:calcium:proton antiporter activity"/>
    <property type="evidence" value="ECO:0007669"/>
    <property type="project" value="UniProtKB-UniRule"/>
</dbReference>
<reference evidence="12 13" key="1">
    <citation type="submission" date="2014-02" db="EMBL/GenBank/DDBJ databases">
        <authorList>
            <person name="Sibley D."/>
            <person name="Venepally P."/>
            <person name="Karamycheva S."/>
            <person name="Hadjithomas M."/>
            <person name="Khan A."/>
            <person name="Brunk B."/>
            <person name="Roos D."/>
            <person name="Caler E."/>
            <person name="Lorenzi H."/>
        </authorList>
    </citation>
    <scope>NUCLEOTIDE SEQUENCE [LARGE SCALE GENOMIC DNA]</scope>
    <source>
        <strain evidence="12 13">GAB2-2007-GAL-DOM2</strain>
    </source>
</reference>
<feature type="domain" description="Sodium/calcium exchanger membrane region" evidence="11">
    <location>
        <begin position="334"/>
        <end position="477"/>
    </location>
</feature>
<dbReference type="GO" id="GO:0012505">
    <property type="term" value="C:endomembrane system"/>
    <property type="evidence" value="ECO:0007669"/>
    <property type="project" value="UniProtKB-SubCell"/>
</dbReference>
<evidence type="ECO:0000256" key="1">
    <source>
        <dbReference type="ARBA" id="ARBA00004127"/>
    </source>
</evidence>
<feature type="region of interest" description="Disordered" evidence="10">
    <location>
        <begin position="26"/>
        <end position="47"/>
    </location>
</feature>
<comment type="similarity">
    <text evidence="9">Belongs to the Ca(2+):cation antiporter (CaCA) (TC 2.A.19) family.</text>
</comment>
<dbReference type="Proteomes" id="UP000028837">
    <property type="component" value="Unassembled WGS sequence"/>
</dbReference>
<keyword evidence="9" id="KW-0050">Antiport</keyword>
<feature type="transmembrane region" description="Helical" evidence="9">
    <location>
        <begin position="126"/>
        <end position="149"/>
    </location>
</feature>
<dbReference type="NCBIfam" id="TIGR00846">
    <property type="entry name" value="caca2"/>
    <property type="match status" value="1"/>
</dbReference>
<evidence type="ECO:0000256" key="7">
    <source>
        <dbReference type="ARBA" id="ARBA00023065"/>
    </source>
</evidence>
<evidence type="ECO:0000259" key="11">
    <source>
        <dbReference type="Pfam" id="PF01699"/>
    </source>
</evidence>
<protein>
    <submittedName>
        <fullName evidence="12">Putative manganese resistance 1 protein</fullName>
    </submittedName>
</protein>
<feature type="domain" description="Sodium/calcium exchanger membrane region" evidence="11">
    <location>
        <begin position="155"/>
        <end position="309"/>
    </location>
</feature>
<feature type="transmembrane region" description="Helical" evidence="9">
    <location>
        <begin position="431"/>
        <end position="452"/>
    </location>
</feature>
<evidence type="ECO:0000256" key="3">
    <source>
        <dbReference type="ARBA" id="ARBA00022568"/>
    </source>
</evidence>
<name>A0A086JSG2_TOXGO</name>
<feature type="transmembrane region" description="Helical" evidence="9">
    <location>
        <begin position="459"/>
        <end position="478"/>
    </location>
</feature>